<accession>A0A0B7B1Q6</accession>
<dbReference type="SMART" id="SM01100">
    <property type="entry name" value="CRAL_TRIO_N"/>
    <property type="match status" value="1"/>
</dbReference>
<dbReference type="Pfam" id="PF00650">
    <property type="entry name" value="CRAL_TRIO"/>
    <property type="match status" value="1"/>
</dbReference>
<dbReference type="SUPFAM" id="SSF46938">
    <property type="entry name" value="CRAL/TRIO N-terminal domain"/>
    <property type="match status" value="1"/>
</dbReference>
<dbReference type="GO" id="GO:0016020">
    <property type="term" value="C:membrane"/>
    <property type="evidence" value="ECO:0007669"/>
    <property type="project" value="TreeGrafter"/>
</dbReference>
<organism evidence="3">
    <name type="scientific">Arion vulgaris</name>
    <dbReference type="NCBI Taxonomy" id="1028688"/>
    <lineage>
        <taxon>Eukaryota</taxon>
        <taxon>Metazoa</taxon>
        <taxon>Spiralia</taxon>
        <taxon>Lophotrochozoa</taxon>
        <taxon>Mollusca</taxon>
        <taxon>Gastropoda</taxon>
        <taxon>Heterobranchia</taxon>
        <taxon>Euthyneura</taxon>
        <taxon>Panpulmonata</taxon>
        <taxon>Eupulmonata</taxon>
        <taxon>Stylommatophora</taxon>
        <taxon>Helicina</taxon>
        <taxon>Arionoidea</taxon>
        <taxon>Arionidae</taxon>
        <taxon>Arion</taxon>
    </lineage>
</organism>
<protein>
    <recommendedName>
        <fullName evidence="1">CRAL-TRIO domain-containing protein</fullName>
    </recommendedName>
</protein>
<dbReference type="PANTHER" id="PTHR10174">
    <property type="entry name" value="ALPHA-TOCOPHEROL TRANSFER PROTEIN-RELATED"/>
    <property type="match status" value="1"/>
</dbReference>
<dbReference type="InterPro" id="IPR036273">
    <property type="entry name" value="CRAL/TRIO_N_dom_sf"/>
</dbReference>
<dbReference type="Gene3D" id="1.10.8.20">
    <property type="entry name" value="N-terminal domain of phosphatidylinositol transfer protein sec14p"/>
    <property type="match status" value="1"/>
</dbReference>
<reference evidence="3" key="1">
    <citation type="submission" date="2014-12" db="EMBL/GenBank/DDBJ databases">
        <title>Insight into the proteome of Arion vulgaris.</title>
        <authorList>
            <person name="Aradska J."/>
            <person name="Bulat T."/>
            <person name="Smidak R."/>
            <person name="Sarate P."/>
            <person name="Gangsoo J."/>
            <person name="Sialana F."/>
            <person name="Bilban M."/>
            <person name="Lubec G."/>
        </authorList>
    </citation>
    <scope>NUCLEOTIDE SEQUENCE</scope>
    <source>
        <tissue evidence="3">Skin</tissue>
    </source>
</reference>
<dbReference type="SMART" id="SM00516">
    <property type="entry name" value="SEC14"/>
    <property type="match status" value="1"/>
</dbReference>
<dbReference type="PRINTS" id="PR00180">
    <property type="entry name" value="CRETINALDHBP"/>
</dbReference>
<feature type="domain" description="CRAL-TRIO" evidence="1">
    <location>
        <begin position="126"/>
        <end position="288"/>
    </location>
</feature>
<dbReference type="CDD" id="cd00170">
    <property type="entry name" value="SEC14"/>
    <property type="match status" value="1"/>
</dbReference>
<dbReference type="GO" id="GO:1902936">
    <property type="term" value="F:phosphatidylinositol bisphosphate binding"/>
    <property type="evidence" value="ECO:0007669"/>
    <property type="project" value="TreeGrafter"/>
</dbReference>
<dbReference type="SUPFAM" id="SSF52087">
    <property type="entry name" value="CRAL/TRIO domain"/>
    <property type="match status" value="1"/>
</dbReference>
<sequence>MSMTHTEVVLQEEEDIQSLTGTDPVTTTMTSNGDLSNYTCTLSSDVIEQAKTELNEDPATRHIEIKNLKSRLEKYPGLQPRTDVKFLLRFLRARKFDQEKTFELVKNYYKTRQQYPEIFDDIKPSRVRSVLENGSIEFPGSTDNNGCAIIIFRPGLWDFDQVTYIDIVRALYLLLSKVMEDENFQVKGVQFLDILTGFTMKHASHVTPSFVKSFMQVLQDVLPLRLKSFVFFKEPAFFDLVFSLMKPFIKEKLTKRFVFNGPKVEKLHAIIDRKSLPTDFGGELPILGNKAWLDDLFASDAQFEEENKFGFVQMNVNKGKSVSKSGDADMQGLGGTFKKLNI</sequence>
<name>A0A0B7B1Q6_9EUPU</name>
<dbReference type="Gene3D" id="3.40.525.10">
    <property type="entry name" value="CRAL-TRIO lipid binding domain"/>
    <property type="match status" value="1"/>
</dbReference>
<dbReference type="InterPro" id="IPR001251">
    <property type="entry name" value="CRAL-TRIO_dom"/>
</dbReference>
<dbReference type="PANTHER" id="PTHR10174:SF130">
    <property type="entry name" value="ALPHA-TOCOPHEROL TRANSFER PROTEIN-LIKE"/>
    <property type="match status" value="1"/>
</dbReference>
<dbReference type="PROSITE" id="PS50191">
    <property type="entry name" value="CRAL_TRIO"/>
    <property type="match status" value="1"/>
</dbReference>
<dbReference type="EMBL" id="HACG01039161">
    <property type="protein sequence ID" value="CEK86026.1"/>
    <property type="molecule type" value="Transcribed_RNA"/>
</dbReference>
<dbReference type="Gene3D" id="1.20.5.1200">
    <property type="entry name" value="Alpha-tocopherol transfer"/>
    <property type="match status" value="1"/>
</dbReference>
<gene>
    <name evidence="3" type="primary">ORF151419</name>
    <name evidence="2" type="synonym">ORF151394</name>
</gene>
<dbReference type="AlphaFoldDB" id="A0A0B7B1Q6"/>
<evidence type="ECO:0000313" key="3">
    <source>
        <dbReference type="EMBL" id="CEK86035.1"/>
    </source>
</evidence>
<dbReference type="EMBL" id="HACG01039170">
    <property type="protein sequence ID" value="CEK86035.1"/>
    <property type="molecule type" value="Transcribed_RNA"/>
</dbReference>
<evidence type="ECO:0000259" key="1">
    <source>
        <dbReference type="PROSITE" id="PS50191"/>
    </source>
</evidence>
<dbReference type="InterPro" id="IPR036865">
    <property type="entry name" value="CRAL-TRIO_dom_sf"/>
</dbReference>
<dbReference type="Pfam" id="PF03765">
    <property type="entry name" value="CRAL_TRIO_N"/>
    <property type="match status" value="1"/>
</dbReference>
<evidence type="ECO:0000313" key="2">
    <source>
        <dbReference type="EMBL" id="CEK86026.1"/>
    </source>
</evidence>
<dbReference type="InterPro" id="IPR011074">
    <property type="entry name" value="CRAL/TRIO_N_dom"/>
</dbReference>
<proteinExistence type="predicted"/>